<evidence type="ECO:0000259" key="6">
    <source>
        <dbReference type="Pfam" id="PF02826"/>
    </source>
</evidence>
<dbReference type="GO" id="GO:0016618">
    <property type="term" value="F:hydroxypyruvate reductase [NAD(P)H] activity"/>
    <property type="evidence" value="ECO:0007669"/>
    <property type="project" value="TreeGrafter"/>
</dbReference>
<gene>
    <name evidence="7" type="ORF">UG56_016705</name>
</gene>
<proteinExistence type="inferred from homology"/>
<keyword evidence="2 4" id="KW-0560">Oxidoreductase</keyword>
<keyword evidence="3" id="KW-0520">NAD</keyword>
<dbReference type="Gene3D" id="3.40.50.720">
    <property type="entry name" value="NAD(P)-binding Rossmann-like Domain"/>
    <property type="match status" value="2"/>
</dbReference>
<dbReference type="InterPro" id="IPR006140">
    <property type="entry name" value="D-isomer_DH_NAD-bd"/>
</dbReference>
<dbReference type="EMBL" id="JZDQ02000023">
    <property type="protein sequence ID" value="OIJ25628.1"/>
    <property type="molecule type" value="Genomic_DNA"/>
</dbReference>
<dbReference type="PANTHER" id="PTHR10996:SF178">
    <property type="entry name" value="2-HYDROXYACID DEHYDROGENASE YGL185C-RELATED"/>
    <property type="match status" value="1"/>
</dbReference>
<dbReference type="GO" id="GO:0005829">
    <property type="term" value="C:cytosol"/>
    <property type="evidence" value="ECO:0007669"/>
    <property type="project" value="TreeGrafter"/>
</dbReference>
<evidence type="ECO:0000256" key="4">
    <source>
        <dbReference type="RuleBase" id="RU003719"/>
    </source>
</evidence>
<keyword evidence="8" id="KW-1185">Reference proteome</keyword>
<name>A0A1J4N244_9ACTN</name>
<comment type="similarity">
    <text evidence="1 4">Belongs to the D-isomer specific 2-hydroxyacid dehydrogenase family.</text>
</comment>
<evidence type="ECO:0000259" key="5">
    <source>
        <dbReference type="Pfam" id="PF00389"/>
    </source>
</evidence>
<dbReference type="Proteomes" id="UP000033772">
    <property type="component" value="Unassembled WGS sequence"/>
</dbReference>
<dbReference type="InterPro" id="IPR036291">
    <property type="entry name" value="NAD(P)-bd_dom_sf"/>
</dbReference>
<dbReference type="InterPro" id="IPR006139">
    <property type="entry name" value="D-isomer_2_OHA_DH_cat_dom"/>
</dbReference>
<organism evidence="7 8">
    <name type="scientific">Nocardioides luteus</name>
    <dbReference type="NCBI Taxonomy" id="1844"/>
    <lineage>
        <taxon>Bacteria</taxon>
        <taxon>Bacillati</taxon>
        <taxon>Actinomycetota</taxon>
        <taxon>Actinomycetes</taxon>
        <taxon>Propionibacteriales</taxon>
        <taxon>Nocardioidaceae</taxon>
        <taxon>Nocardioides</taxon>
    </lineage>
</organism>
<evidence type="ECO:0000256" key="2">
    <source>
        <dbReference type="ARBA" id="ARBA00023002"/>
    </source>
</evidence>
<dbReference type="Pfam" id="PF02826">
    <property type="entry name" value="2-Hacid_dh_C"/>
    <property type="match status" value="1"/>
</dbReference>
<evidence type="ECO:0000313" key="8">
    <source>
        <dbReference type="Proteomes" id="UP000033772"/>
    </source>
</evidence>
<comment type="caution">
    <text evidence="7">The sequence shown here is derived from an EMBL/GenBank/DDBJ whole genome shotgun (WGS) entry which is preliminary data.</text>
</comment>
<evidence type="ECO:0000256" key="1">
    <source>
        <dbReference type="ARBA" id="ARBA00005854"/>
    </source>
</evidence>
<dbReference type="SUPFAM" id="SSF51735">
    <property type="entry name" value="NAD(P)-binding Rossmann-fold domains"/>
    <property type="match status" value="1"/>
</dbReference>
<dbReference type="STRING" id="1844.UG56_016705"/>
<accession>A0A1J4N244</accession>
<dbReference type="PANTHER" id="PTHR10996">
    <property type="entry name" value="2-HYDROXYACID DEHYDROGENASE-RELATED"/>
    <property type="match status" value="1"/>
</dbReference>
<feature type="domain" description="D-isomer specific 2-hydroxyacid dehydrogenase NAD-binding" evidence="6">
    <location>
        <begin position="106"/>
        <end position="294"/>
    </location>
</feature>
<dbReference type="SUPFAM" id="SSF52283">
    <property type="entry name" value="Formate/glycerate dehydrogenase catalytic domain-like"/>
    <property type="match status" value="1"/>
</dbReference>
<dbReference type="Pfam" id="PF00389">
    <property type="entry name" value="2-Hacid_dh"/>
    <property type="match status" value="1"/>
</dbReference>
<evidence type="ECO:0000256" key="3">
    <source>
        <dbReference type="ARBA" id="ARBA00023027"/>
    </source>
</evidence>
<protein>
    <recommendedName>
        <fullName evidence="9">Hydroxyacid dehydrogenase</fullName>
    </recommendedName>
</protein>
<sequence length="329" mass="35241">MHVLVTEPIMARFTDVLTRNGDSPHEWTFAWDDDPRVAEVAPTIDVLVCSSATPATPELLASMPRLKLLHVTGAGVDKIPLEALPDDVRLANTYHHGRSIAEHVMMVSMMLLRGILRSEADMRRGVWSNVLVSDDYPFGGVLAGRTLGVVGFGEIGSSVARLGSALGMRIRTVRRNPDAPVPEGVELDWVGPDTALHELLAASDVVVVTVPMSEETRGLIDAAALAAMLPSAVLVNVARGPVVDEHALHDALTAGTIAGAGIDVWWRNPRDPDAPPPSHLDFTGLPNVVLTPHQSGHTAEVFAQRAQDITDNVDALAEGRPLRNPVTRS</sequence>
<evidence type="ECO:0008006" key="9">
    <source>
        <dbReference type="Google" id="ProtNLM"/>
    </source>
</evidence>
<dbReference type="GO" id="GO:0051287">
    <property type="term" value="F:NAD binding"/>
    <property type="evidence" value="ECO:0007669"/>
    <property type="project" value="InterPro"/>
</dbReference>
<dbReference type="GO" id="GO:0030267">
    <property type="term" value="F:glyoxylate reductase (NADPH) activity"/>
    <property type="evidence" value="ECO:0007669"/>
    <property type="project" value="TreeGrafter"/>
</dbReference>
<dbReference type="AlphaFoldDB" id="A0A1J4N244"/>
<reference evidence="7" key="1">
    <citation type="submission" date="2016-10" db="EMBL/GenBank/DDBJ databases">
        <title>Draft Genome Sequence of Nocardioides luteus Strain BAFB, an Alkane-Degrading Bacterium Isolated from JP-7 Polluted Soil.</title>
        <authorList>
            <person name="Brown L."/>
            <person name="Ruiz O.N."/>
            <person name="Gunasekera T."/>
        </authorList>
    </citation>
    <scope>NUCLEOTIDE SEQUENCE [LARGE SCALE GENOMIC DNA]</scope>
    <source>
        <strain evidence="7">BAFB</strain>
    </source>
</reference>
<dbReference type="InterPro" id="IPR050223">
    <property type="entry name" value="D-isomer_2-hydroxyacid_DH"/>
</dbReference>
<evidence type="ECO:0000313" key="7">
    <source>
        <dbReference type="EMBL" id="OIJ25628.1"/>
    </source>
</evidence>
<feature type="domain" description="D-isomer specific 2-hydroxyacid dehydrogenase catalytic" evidence="5">
    <location>
        <begin position="34"/>
        <end position="326"/>
    </location>
</feature>
<dbReference type="CDD" id="cd12165">
    <property type="entry name" value="2-Hacid_dh_6"/>
    <property type="match status" value="1"/>
</dbReference>